<dbReference type="CDD" id="cd21650">
    <property type="entry name" value="CrtA-like"/>
    <property type="match status" value="1"/>
</dbReference>
<comment type="caution">
    <text evidence="1">The sequence shown here is derived from an EMBL/GenBank/DDBJ whole genome shotgun (WGS) entry which is preliminary data.</text>
</comment>
<evidence type="ECO:0000313" key="2">
    <source>
        <dbReference type="Proteomes" id="UP000586042"/>
    </source>
</evidence>
<keyword evidence="1" id="KW-0560">Oxidoreductase</keyword>
<sequence length="249" mass="27607">MASFHLIRYPDRSALRYMAFDRPVLRRTGGLTFHRLLGTGRGASMTPGADLRRWALFAVWRDEAALEAFLCGSPIARRWRRAAAESWHVRLTPLSWHGRWGGRDPFAADLPGGRDRFAAGFPGGGRDSLAAVGFPGGREGPVAVLTRASIRPARLLAFYRAVPSVDRELLGQPGCLASLGAGEWPLARQATFSLWRDEADVRRFAYRGNVHRDVIGRVRRDGWYAEELFARFAPYGSEGTWNGTDPLAG</sequence>
<accession>A0A7Y6M0U7</accession>
<dbReference type="AlphaFoldDB" id="A0A7Y6M0U7"/>
<evidence type="ECO:0000313" key="1">
    <source>
        <dbReference type="EMBL" id="NUW30918.1"/>
    </source>
</evidence>
<dbReference type="InterPro" id="IPR049574">
    <property type="entry name" value="CrtA-like"/>
</dbReference>
<gene>
    <name evidence="1" type="ORF">HTZ77_05730</name>
</gene>
<dbReference type="Proteomes" id="UP000586042">
    <property type="component" value="Unassembled WGS sequence"/>
</dbReference>
<protein>
    <submittedName>
        <fullName evidence="1">Spheroidene monooxygenase</fullName>
    </submittedName>
</protein>
<dbReference type="EMBL" id="JABWGN010000002">
    <property type="protein sequence ID" value="NUW30918.1"/>
    <property type="molecule type" value="Genomic_DNA"/>
</dbReference>
<proteinExistence type="predicted"/>
<dbReference type="GO" id="GO:0004497">
    <property type="term" value="F:monooxygenase activity"/>
    <property type="evidence" value="ECO:0007669"/>
    <property type="project" value="UniProtKB-KW"/>
</dbReference>
<keyword evidence="1" id="KW-0503">Monooxygenase</keyword>
<name>A0A7Y6M0U7_9ACTN</name>
<reference evidence="1 2" key="1">
    <citation type="submission" date="2020-06" db="EMBL/GenBank/DDBJ databases">
        <title>Nonomuraea sp. SMC257, a novel actinomycete isolated from soil.</title>
        <authorList>
            <person name="Chanama M."/>
        </authorList>
    </citation>
    <scope>NUCLEOTIDE SEQUENCE [LARGE SCALE GENOMIC DNA]</scope>
    <source>
        <strain evidence="1 2">SMC257</strain>
    </source>
</reference>
<keyword evidence="2" id="KW-1185">Reference proteome</keyword>
<organism evidence="1 2">
    <name type="scientific">Nonomuraea montanisoli</name>
    <dbReference type="NCBI Taxonomy" id="2741721"/>
    <lineage>
        <taxon>Bacteria</taxon>
        <taxon>Bacillati</taxon>
        <taxon>Actinomycetota</taxon>
        <taxon>Actinomycetes</taxon>
        <taxon>Streptosporangiales</taxon>
        <taxon>Streptosporangiaceae</taxon>
        <taxon>Nonomuraea</taxon>
    </lineage>
</organism>